<keyword evidence="5" id="KW-1185">Reference proteome</keyword>
<organism evidence="5">
    <name type="scientific">Melampsora larici-populina (strain 98AG31 / pathotype 3-4-7)</name>
    <name type="common">Poplar leaf rust fungus</name>
    <dbReference type="NCBI Taxonomy" id="747676"/>
    <lineage>
        <taxon>Eukaryota</taxon>
        <taxon>Fungi</taxon>
        <taxon>Dikarya</taxon>
        <taxon>Basidiomycota</taxon>
        <taxon>Pucciniomycotina</taxon>
        <taxon>Pucciniomycetes</taxon>
        <taxon>Pucciniales</taxon>
        <taxon>Melampsoraceae</taxon>
        <taxon>Melampsora</taxon>
    </lineage>
</organism>
<protein>
    <recommendedName>
        <fullName evidence="3">Rhodanese domain-containing protein</fullName>
    </recommendedName>
</protein>
<dbReference type="InterPro" id="IPR045078">
    <property type="entry name" value="TST/MPST-like"/>
</dbReference>
<proteinExistence type="predicted"/>
<dbReference type="PANTHER" id="PTHR11364:SF27">
    <property type="entry name" value="SULFURTRANSFERASE"/>
    <property type="match status" value="1"/>
</dbReference>
<feature type="domain" description="Rhodanese" evidence="3">
    <location>
        <begin position="125"/>
        <end position="207"/>
    </location>
</feature>
<dbReference type="InterPro" id="IPR036873">
    <property type="entry name" value="Rhodanese-like_dom_sf"/>
</dbReference>
<evidence type="ECO:0000313" key="5">
    <source>
        <dbReference type="Proteomes" id="UP000001072"/>
    </source>
</evidence>
<evidence type="ECO:0000256" key="1">
    <source>
        <dbReference type="ARBA" id="ARBA00022679"/>
    </source>
</evidence>
<sequence>LPHMRPNLDTFQVAMNDLGISVSNTVVFYDSLGIFSGPRAAWLLHSFHHPSIAVLDGGLPLWIAEGLPTDSGPPSPVKKSDYQLIANHEDYEGKQYVTSYDDIITNITDQRMEILNAQTRPRFEGTAPEPRASLSSGHIPGSLSLPFSELLATHKEGYRTSLSPEKLEEVFTSTFGSAERWEAVKQGEKQLVASCGSGMTACIIWLAIQICSGSDQAKVTLYD</sequence>
<name>F4SDZ9_MELLP</name>
<accession>F4SDZ9</accession>
<dbReference type="Proteomes" id="UP000001072">
    <property type="component" value="Unassembled WGS sequence"/>
</dbReference>
<dbReference type="GO" id="GO:0005739">
    <property type="term" value="C:mitochondrion"/>
    <property type="evidence" value="ECO:0007669"/>
    <property type="project" value="TreeGrafter"/>
</dbReference>
<dbReference type="KEGG" id="mlr:MELLADRAFT_41310"/>
<keyword evidence="2" id="KW-0677">Repeat</keyword>
<dbReference type="EMBL" id="GL883318">
    <property type="protein sequence ID" value="EGF97125.1"/>
    <property type="molecule type" value="Genomic_DNA"/>
</dbReference>
<dbReference type="STRING" id="747676.F4SDZ9"/>
<dbReference type="GeneID" id="18927970"/>
<dbReference type="OrthoDB" id="270167at2759"/>
<dbReference type="RefSeq" id="XP_007419603.1">
    <property type="nucleotide sequence ID" value="XM_007419541.1"/>
</dbReference>
<dbReference type="AlphaFoldDB" id="F4SDZ9"/>
<dbReference type="PANTHER" id="PTHR11364">
    <property type="entry name" value="THIOSULFATE SULFERTANSFERASE"/>
    <property type="match status" value="1"/>
</dbReference>
<dbReference type="HOGENOM" id="CLU_031618_3_1_1"/>
<dbReference type="FunCoup" id="F4SDZ9">
    <property type="interactions" value="311"/>
</dbReference>
<keyword evidence="1" id="KW-0808">Transferase</keyword>
<dbReference type="PROSITE" id="PS50206">
    <property type="entry name" value="RHODANESE_3"/>
    <property type="match status" value="2"/>
</dbReference>
<dbReference type="InterPro" id="IPR001763">
    <property type="entry name" value="Rhodanese-like_dom"/>
</dbReference>
<evidence type="ECO:0000256" key="2">
    <source>
        <dbReference type="ARBA" id="ARBA00022737"/>
    </source>
</evidence>
<dbReference type="VEuPathDB" id="FungiDB:MELLADRAFT_41310"/>
<reference evidence="5" key="1">
    <citation type="journal article" date="2011" name="Proc. Natl. Acad. Sci. U.S.A.">
        <title>Obligate biotrophy features unraveled by the genomic analysis of rust fungi.</title>
        <authorList>
            <person name="Duplessis S."/>
            <person name="Cuomo C.A."/>
            <person name="Lin Y.-C."/>
            <person name="Aerts A."/>
            <person name="Tisserant E."/>
            <person name="Veneault-Fourrey C."/>
            <person name="Joly D.L."/>
            <person name="Hacquard S."/>
            <person name="Amselem J."/>
            <person name="Cantarel B.L."/>
            <person name="Chiu R."/>
            <person name="Coutinho P.M."/>
            <person name="Feau N."/>
            <person name="Field M."/>
            <person name="Frey P."/>
            <person name="Gelhaye E."/>
            <person name="Goldberg J."/>
            <person name="Grabherr M.G."/>
            <person name="Kodira C.D."/>
            <person name="Kohler A."/>
            <person name="Kuees U."/>
            <person name="Lindquist E.A."/>
            <person name="Lucas S.M."/>
            <person name="Mago R."/>
            <person name="Mauceli E."/>
            <person name="Morin E."/>
            <person name="Murat C."/>
            <person name="Pangilinan J.L."/>
            <person name="Park R."/>
            <person name="Pearson M."/>
            <person name="Quesneville H."/>
            <person name="Rouhier N."/>
            <person name="Sakthikumar S."/>
            <person name="Salamov A.A."/>
            <person name="Schmutz J."/>
            <person name="Selles B."/>
            <person name="Shapiro H."/>
            <person name="Tanguay P."/>
            <person name="Tuskan G.A."/>
            <person name="Henrissat B."/>
            <person name="Van de Peer Y."/>
            <person name="Rouze P."/>
            <person name="Ellis J.G."/>
            <person name="Dodds P.N."/>
            <person name="Schein J.E."/>
            <person name="Zhong S."/>
            <person name="Hamelin R.C."/>
            <person name="Grigoriev I.V."/>
            <person name="Szabo L.J."/>
            <person name="Martin F."/>
        </authorList>
    </citation>
    <scope>NUCLEOTIDE SEQUENCE [LARGE SCALE GENOMIC DNA]</scope>
    <source>
        <strain evidence="5">98AG31 / pathotype 3-4-7</strain>
    </source>
</reference>
<dbReference type="SUPFAM" id="SSF52821">
    <property type="entry name" value="Rhodanese/Cell cycle control phosphatase"/>
    <property type="match status" value="2"/>
</dbReference>
<evidence type="ECO:0000313" key="4">
    <source>
        <dbReference type="EMBL" id="EGF97125.1"/>
    </source>
</evidence>
<dbReference type="InParanoid" id="F4SDZ9"/>
<feature type="domain" description="Rhodanese" evidence="3">
    <location>
        <begin position="6"/>
        <end position="71"/>
    </location>
</feature>
<dbReference type="Gene3D" id="3.40.250.10">
    <property type="entry name" value="Rhodanese-like domain"/>
    <property type="match status" value="2"/>
</dbReference>
<gene>
    <name evidence="4" type="ORF">MELLADRAFT_41310</name>
</gene>
<evidence type="ECO:0000259" key="3">
    <source>
        <dbReference type="PROSITE" id="PS50206"/>
    </source>
</evidence>
<dbReference type="CDD" id="cd01449">
    <property type="entry name" value="TST_Repeat_2"/>
    <property type="match status" value="1"/>
</dbReference>
<feature type="non-terminal residue" evidence="4">
    <location>
        <position position="1"/>
    </location>
</feature>
<dbReference type="GO" id="GO:0004792">
    <property type="term" value="F:thiosulfate-cyanide sulfurtransferase activity"/>
    <property type="evidence" value="ECO:0007669"/>
    <property type="project" value="TreeGrafter"/>
</dbReference>
<dbReference type="eggNOG" id="KOG1529">
    <property type="taxonomic scope" value="Eukaryota"/>
</dbReference>